<keyword evidence="2" id="KW-1185">Reference proteome</keyword>
<name>A0A166VNN6_9AGAM</name>
<gene>
    <name evidence="1" type="ORF">FIBSPDRAFT_435706</name>
</gene>
<dbReference type="EMBL" id="KV417484">
    <property type="protein sequence ID" value="KZP32915.1"/>
    <property type="molecule type" value="Genomic_DNA"/>
</dbReference>
<reference evidence="1 2" key="1">
    <citation type="journal article" date="2016" name="Mol. Biol. Evol.">
        <title>Comparative Genomics of Early-Diverging Mushroom-Forming Fungi Provides Insights into the Origins of Lignocellulose Decay Capabilities.</title>
        <authorList>
            <person name="Nagy L.G."/>
            <person name="Riley R."/>
            <person name="Tritt A."/>
            <person name="Adam C."/>
            <person name="Daum C."/>
            <person name="Floudas D."/>
            <person name="Sun H."/>
            <person name="Yadav J.S."/>
            <person name="Pangilinan J."/>
            <person name="Larsson K.H."/>
            <person name="Matsuura K."/>
            <person name="Barry K."/>
            <person name="Labutti K."/>
            <person name="Kuo R."/>
            <person name="Ohm R.A."/>
            <person name="Bhattacharya S.S."/>
            <person name="Shirouzu T."/>
            <person name="Yoshinaga Y."/>
            <person name="Martin F.M."/>
            <person name="Grigoriev I.V."/>
            <person name="Hibbett D.S."/>
        </authorList>
    </citation>
    <scope>NUCLEOTIDE SEQUENCE [LARGE SCALE GENOMIC DNA]</scope>
    <source>
        <strain evidence="1 2">CBS 109695</strain>
    </source>
</reference>
<organism evidence="1 2">
    <name type="scientific">Athelia psychrophila</name>
    <dbReference type="NCBI Taxonomy" id="1759441"/>
    <lineage>
        <taxon>Eukaryota</taxon>
        <taxon>Fungi</taxon>
        <taxon>Dikarya</taxon>
        <taxon>Basidiomycota</taxon>
        <taxon>Agaricomycotina</taxon>
        <taxon>Agaricomycetes</taxon>
        <taxon>Agaricomycetidae</taxon>
        <taxon>Atheliales</taxon>
        <taxon>Atheliaceae</taxon>
        <taxon>Athelia</taxon>
    </lineage>
</organism>
<evidence type="ECO:0000313" key="1">
    <source>
        <dbReference type="EMBL" id="KZP32915.1"/>
    </source>
</evidence>
<dbReference type="Proteomes" id="UP000076532">
    <property type="component" value="Unassembled WGS sequence"/>
</dbReference>
<sequence>MPITIANTSGLFYVPSAKWSPNKFDGDVVHTAANSKFKLEQLFMPEWLTKR</sequence>
<evidence type="ECO:0000313" key="2">
    <source>
        <dbReference type="Proteomes" id="UP000076532"/>
    </source>
</evidence>
<dbReference type="AlphaFoldDB" id="A0A166VNN6"/>
<accession>A0A166VNN6</accession>
<protein>
    <submittedName>
        <fullName evidence="1">Uncharacterized protein</fullName>
    </submittedName>
</protein>
<proteinExistence type="predicted"/>